<dbReference type="InterPro" id="IPR057268">
    <property type="entry name" value="Ribosomal_L18"/>
</dbReference>
<proteinExistence type="inferred from homology"/>
<dbReference type="InterPro" id="IPR004389">
    <property type="entry name" value="Ribosomal_uL18_bac-type"/>
</dbReference>
<dbReference type="Gene3D" id="3.30.420.100">
    <property type="match status" value="1"/>
</dbReference>
<evidence type="ECO:0000313" key="9">
    <source>
        <dbReference type="Proteomes" id="UP000255517"/>
    </source>
</evidence>
<dbReference type="GO" id="GO:0005840">
    <property type="term" value="C:ribosome"/>
    <property type="evidence" value="ECO:0007669"/>
    <property type="project" value="UniProtKB-KW"/>
</dbReference>
<dbReference type="SUPFAM" id="SSF53137">
    <property type="entry name" value="Translational machinery components"/>
    <property type="match status" value="1"/>
</dbReference>
<comment type="function">
    <text evidence="7">This is one of the proteins that bind and probably mediate the attachment of the 5S RNA into the large ribosomal subunit, where it forms part of the central protuberance.</text>
</comment>
<dbReference type="CDD" id="cd00432">
    <property type="entry name" value="Ribosomal_L18_L5e"/>
    <property type="match status" value="1"/>
</dbReference>
<sequence>MLKKIDKNANRIKRHKRIRRHLSGTASKPRLSVFRSDAHIYAQVIDDDSMNTIVSASSLDKSLNLESTKNIEAAKAVGKDIAKKALEKGIEEVVFDRSGYIYHGRIKALAEAAREEGLKF</sequence>
<evidence type="ECO:0000256" key="5">
    <source>
        <dbReference type="ARBA" id="ARBA00023274"/>
    </source>
</evidence>
<dbReference type="EMBL" id="UGSZ01000001">
    <property type="protein sequence ID" value="SUB56851.1"/>
    <property type="molecule type" value="Genomic_DNA"/>
</dbReference>
<dbReference type="AlphaFoldDB" id="A0A379C416"/>
<evidence type="ECO:0000256" key="3">
    <source>
        <dbReference type="ARBA" id="ARBA00022884"/>
    </source>
</evidence>
<dbReference type="GO" id="GO:1990904">
    <property type="term" value="C:ribonucleoprotein complex"/>
    <property type="evidence" value="ECO:0007669"/>
    <property type="project" value="UniProtKB-KW"/>
</dbReference>
<evidence type="ECO:0000256" key="7">
    <source>
        <dbReference type="HAMAP-Rule" id="MF_01337"/>
    </source>
</evidence>
<keyword evidence="3 7" id="KW-0694">RNA-binding</keyword>
<evidence type="ECO:0000256" key="1">
    <source>
        <dbReference type="ARBA" id="ARBA00007116"/>
    </source>
</evidence>
<dbReference type="OrthoDB" id="9810939at2"/>
<keyword evidence="5 7" id="KW-0687">Ribonucleoprotein</keyword>
<dbReference type="InterPro" id="IPR005484">
    <property type="entry name" value="Ribosomal_uL18_bac/plant/anim"/>
</dbReference>
<dbReference type="HAMAP" id="MF_01337_B">
    <property type="entry name" value="Ribosomal_uL18_B"/>
    <property type="match status" value="1"/>
</dbReference>
<dbReference type="PANTHER" id="PTHR12899">
    <property type="entry name" value="39S RIBOSOMAL PROTEIN L18, MITOCHONDRIAL"/>
    <property type="match status" value="1"/>
</dbReference>
<dbReference type="FunFam" id="3.30.420.100:FF:000001">
    <property type="entry name" value="50S ribosomal protein L18"/>
    <property type="match status" value="1"/>
</dbReference>
<evidence type="ECO:0000256" key="2">
    <source>
        <dbReference type="ARBA" id="ARBA00022730"/>
    </source>
</evidence>
<reference evidence="8 9" key="1">
    <citation type="submission" date="2018-06" db="EMBL/GenBank/DDBJ databases">
        <authorList>
            <consortium name="Pathogen Informatics"/>
            <person name="Doyle S."/>
        </authorList>
    </citation>
    <scope>NUCLEOTIDE SEQUENCE [LARGE SCALE GENOMIC DNA]</scope>
    <source>
        <strain evidence="8 9">NCTC13149</strain>
    </source>
</reference>
<dbReference type="GO" id="GO:0008097">
    <property type="term" value="F:5S rRNA binding"/>
    <property type="evidence" value="ECO:0007669"/>
    <property type="project" value="TreeGrafter"/>
</dbReference>
<dbReference type="Proteomes" id="UP000255517">
    <property type="component" value="Unassembled WGS sequence"/>
</dbReference>
<dbReference type="NCBIfam" id="TIGR00060">
    <property type="entry name" value="L18_bact"/>
    <property type="match status" value="1"/>
</dbReference>
<gene>
    <name evidence="7 8" type="primary">rplR</name>
    <name evidence="8" type="ORF">NCTC13149_00660</name>
</gene>
<keyword evidence="2 7" id="KW-0699">rRNA-binding</keyword>
<comment type="similarity">
    <text evidence="1 7">Belongs to the universal ribosomal protein uL18 family.</text>
</comment>
<dbReference type="GO" id="GO:0005737">
    <property type="term" value="C:cytoplasm"/>
    <property type="evidence" value="ECO:0007669"/>
    <property type="project" value="UniProtKB-ARBA"/>
</dbReference>
<keyword evidence="4 7" id="KW-0689">Ribosomal protein</keyword>
<dbReference type="RefSeq" id="WP_004824863.1">
    <property type="nucleotide sequence ID" value="NZ_JASOZY010000006.1"/>
</dbReference>
<dbReference type="GO" id="GO:0003735">
    <property type="term" value="F:structural constituent of ribosome"/>
    <property type="evidence" value="ECO:0007669"/>
    <property type="project" value="InterPro"/>
</dbReference>
<protein>
    <recommendedName>
        <fullName evidence="6 7">Large ribosomal subunit protein uL18</fullName>
    </recommendedName>
</protein>
<organism evidence="8 9">
    <name type="scientific">Peptoniphilus lacrimalis</name>
    <dbReference type="NCBI Taxonomy" id="33031"/>
    <lineage>
        <taxon>Bacteria</taxon>
        <taxon>Bacillati</taxon>
        <taxon>Bacillota</taxon>
        <taxon>Tissierellia</taxon>
        <taxon>Tissierellales</taxon>
        <taxon>Peptoniphilaceae</taxon>
        <taxon>Peptoniphilus</taxon>
    </lineage>
</organism>
<name>A0A379C416_9FIRM</name>
<dbReference type="PANTHER" id="PTHR12899:SF3">
    <property type="entry name" value="LARGE RIBOSOMAL SUBUNIT PROTEIN UL18M"/>
    <property type="match status" value="1"/>
</dbReference>
<accession>A0A379C416</accession>
<evidence type="ECO:0000313" key="8">
    <source>
        <dbReference type="EMBL" id="SUB56851.1"/>
    </source>
</evidence>
<dbReference type="Pfam" id="PF00861">
    <property type="entry name" value="Ribosomal_L18p"/>
    <property type="match status" value="1"/>
</dbReference>
<dbReference type="GO" id="GO:0006412">
    <property type="term" value="P:translation"/>
    <property type="evidence" value="ECO:0007669"/>
    <property type="project" value="UniProtKB-UniRule"/>
</dbReference>
<evidence type="ECO:0000256" key="4">
    <source>
        <dbReference type="ARBA" id="ARBA00022980"/>
    </source>
</evidence>
<evidence type="ECO:0000256" key="6">
    <source>
        <dbReference type="ARBA" id="ARBA00035197"/>
    </source>
</evidence>
<comment type="subunit">
    <text evidence="7">Part of the 50S ribosomal subunit; part of the 5S rRNA/L5/L18/L25 subcomplex. Contacts the 5S and 23S rRNAs.</text>
</comment>
<dbReference type="STRING" id="1122949.GCA_000378725_00389"/>